<comment type="caution">
    <text evidence="1">The sequence shown here is derived from an EMBL/GenBank/DDBJ whole genome shotgun (WGS) entry which is preliminary data.</text>
</comment>
<gene>
    <name evidence="1" type="ORF">GCM10023187_56760</name>
</gene>
<evidence type="ECO:0000313" key="2">
    <source>
        <dbReference type="Proteomes" id="UP001500936"/>
    </source>
</evidence>
<organism evidence="1 2">
    <name type="scientific">Nibrella viscosa</name>
    <dbReference type="NCBI Taxonomy" id="1084524"/>
    <lineage>
        <taxon>Bacteria</taxon>
        <taxon>Pseudomonadati</taxon>
        <taxon>Bacteroidota</taxon>
        <taxon>Cytophagia</taxon>
        <taxon>Cytophagales</taxon>
        <taxon>Spirosomataceae</taxon>
        <taxon>Nibrella</taxon>
    </lineage>
</organism>
<protein>
    <recommendedName>
        <fullName evidence="3">Glycosyl transferase family 2</fullName>
    </recommendedName>
</protein>
<accession>A0ABP8L1T1</accession>
<dbReference type="EMBL" id="BAABHB010000024">
    <property type="protein sequence ID" value="GAA4421086.1"/>
    <property type="molecule type" value="Genomic_DNA"/>
</dbReference>
<dbReference type="Proteomes" id="UP001500936">
    <property type="component" value="Unassembled WGS sequence"/>
</dbReference>
<name>A0ABP8L1T1_9BACT</name>
<dbReference type="Pfam" id="PF13704">
    <property type="entry name" value="Glyco_tranf_2_4"/>
    <property type="match status" value="1"/>
</dbReference>
<sequence>MTVSIEATTYYPKLLTNELNMNMRYTYLTWMNYVQKEWSIYRKRTRYASMMNKSSQILKLLNKNTISTQTVEFRLFAIMRNESLRLPYFLSYYKNLGVDRFFLIDNNSNDGSAELALTYQNVHVFQTTDSYTNHWYWTEHLLENYGKNYWCLVVDIDELFAYPFSNQIKLNKLCQYLDDKKQTAMCSLLLDMYANKEVRVVQSTQNANPLNILTYFDADYYTIPFTFLNRSTQKAYSFPVFTGGMRDRIFGKSTPPALLSKVSIFKNIKGTYLSQGMHAIDGAILSELQGIVFHTKFLSDFVGEVEEECRREEHYGNAFYYKLYQQKLQKHPKLNLYHPGSVKYEGLEQLEGLGLIKSSPAYDAYVKHLIQGKSKPDETSLNHV</sequence>
<evidence type="ECO:0000313" key="1">
    <source>
        <dbReference type="EMBL" id="GAA4421086.1"/>
    </source>
</evidence>
<keyword evidence="2" id="KW-1185">Reference proteome</keyword>
<proteinExistence type="predicted"/>
<reference evidence="2" key="1">
    <citation type="journal article" date="2019" name="Int. J. Syst. Evol. Microbiol.">
        <title>The Global Catalogue of Microorganisms (GCM) 10K type strain sequencing project: providing services to taxonomists for standard genome sequencing and annotation.</title>
        <authorList>
            <consortium name="The Broad Institute Genomics Platform"/>
            <consortium name="The Broad Institute Genome Sequencing Center for Infectious Disease"/>
            <person name="Wu L."/>
            <person name="Ma J."/>
        </authorList>
    </citation>
    <scope>NUCLEOTIDE SEQUENCE [LARGE SCALE GENOMIC DNA]</scope>
    <source>
        <strain evidence="2">JCM 17925</strain>
    </source>
</reference>
<evidence type="ECO:0008006" key="3">
    <source>
        <dbReference type="Google" id="ProtNLM"/>
    </source>
</evidence>